<dbReference type="Proteomes" id="UP001166021">
    <property type="component" value="Unassembled WGS sequence"/>
</dbReference>
<dbReference type="EMBL" id="JABTCF010000009">
    <property type="protein sequence ID" value="MBD0779041.1"/>
    <property type="molecule type" value="Genomic_DNA"/>
</dbReference>
<protein>
    <submittedName>
        <fullName evidence="1">Uncharacterized protein</fullName>
    </submittedName>
</protein>
<accession>A0ABR7V5U3</accession>
<proteinExistence type="predicted"/>
<name>A0ABR7V5U3_9FLAO</name>
<comment type="caution">
    <text evidence="1">The sequence shown here is derived from an EMBL/GenBank/DDBJ whole genome shotgun (WGS) entry which is preliminary data.</text>
</comment>
<keyword evidence="2" id="KW-1185">Reference proteome</keyword>
<reference evidence="1" key="1">
    <citation type="submission" date="2020-05" db="EMBL/GenBank/DDBJ databases">
        <title>The draft genome sequence of Maribacter sp. ANRC-HE7.</title>
        <authorList>
            <person name="Mu L."/>
        </authorList>
    </citation>
    <scope>NUCLEOTIDE SEQUENCE</scope>
    <source>
        <strain evidence="1">ANRC-HE7</strain>
    </source>
</reference>
<feature type="non-terminal residue" evidence="1">
    <location>
        <position position="1"/>
    </location>
</feature>
<sequence>DDQNAGEVTFDDSTASLGETDVQGAIEALASATDNDTQYTAGNGLNLDGSNEFTAVASPDADNALDVRANGIYATDTNTEYTAGNGLNLDGSNEFTAVVDPAANNALSVSGSGLLATDDQNAGEVTFDDSTASLGETDVQGAIEALASATDNDTQYTAGNGLNLDGSNEFTAVVDPAANNALSVSASGLYATDTDDQNAGEVAFDDSTASLGETDVQGAIEALASATDNDTQYTAGNGLNLDGSNEFTAVASPDANNALDVRTNGIYATDTNTEYTAGNGLNLDGSNEFTAVVDPAANNALSVSASGLYATDTDDQNAGEVAFDDSTASLGETDVQGAIEALAGATDNDTQYTAGNGLNLDGSNEFTAVVDPAANNALSVSGSGLLATDDQNAGEVAFDDSTASLGETNVQGAIEALASATDNDTQYTAGNGLNLDGSNEFTAVASPDANNALDVRANGIYATDTNTEYTAGNGLNLDGSNEFTAVVDPAANNALSVSGSGLYATDTDDQNAGEVAFDDSTASLGETDVQGAIEALASATDNDTQYTAGNGLSLDGSNEFTAVVDPAANNALSVSGSGLYATDTDDQNAGEVAFDDSTASLGETDVQGAIEALASATDNDTQYTAGNGLSLDGSNEFTAVASPDADNALDVRANGIYATDTNTEYTAGNGLNLDGSNEFTAVASPDANNALDVRANGIYATDTNTEYTAGNGLNLDGSNEFTAVASPDANNALDVRANGIYATDTNTEYTAGNGLNLDGSNEFTAVVDPAANNALSVSGSGLLATDDQNAGEVTFDDSTASLGETDVQGAIEALASATDNDTQYTAGNGLNLDGSNEFTAVASPDANNALDVRANGIYATDTNTEYTAGNGLNLDGSNEFTAVVDPAANNALSVSGSGLLATDDQNSDEVNNVASSIDLNGDSTVDAADIIDVDGDGVVDSTVQDVIEAITPITSKAARIFYPPSIAVDASSVVSGATIDLYQQYLDQYGMTLPSSAKSTSAPAAIPTYTRAELYYYVTYYDPTVFSNVNISDTGVMTYNVDAPPADYNSLINVVFVVK</sequence>
<dbReference type="InterPro" id="IPR011042">
    <property type="entry name" value="6-blade_b-propeller_TolB-like"/>
</dbReference>
<organism evidence="1 2">
    <name type="scientific">Maribacter aquimaris</name>
    <dbReference type="NCBI Taxonomy" id="2737171"/>
    <lineage>
        <taxon>Bacteria</taxon>
        <taxon>Pseudomonadati</taxon>
        <taxon>Bacteroidota</taxon>
        <taxon>Flavobacteriia</taxon>
        <taxon>Flavobacteriales</taxon>
        <taxon>Flavobacteriaceae</taxon>
        <taxon>Maribacter</taxon>
    </lineage>
</organism>
<gene>
    <name evidence="1" type="ORF">HPE56_14665</name>
</gene>
<evidence type="ECO:0000313" key="2">
    <source>
        <dbReference type="Proteomes" id="UP001166021"/>
    </source>
</evidence>
<evidence type="ECO:0000313" key="1">
    <source>
        <dbReference type="EMBL" id="MBD0779041.1"/>
    </source>
</evidence>
<dbReference type="RefSeq" id="WP_188244502.1">
    <property type="nucleotide sequence ID" value="NZ_JABTCF010000009.1"/>
</dbReference>
<dbReference type="Gene3D" id="2.120.10.30">
    <property type="entry name" value="TolB, C-terminal domain"/>
    <property type="match status" value="1"/>
</dbReference>